<dbReference type="Proteomes" id="UP000054248">
    <property type="component" value="Unassembled WGS sequence"/>
</dbReference>
<evidence type="ECO:0000313" key="1">
    <source>
        <dbReference type="EMBL" id="KIO31060.1"/>
    </source>
</evidence>
<accession>A0A0C3QH17</accession>
<organism evidence="1 2">
    <name type="scientific">Tulasnella calospora MUT 4182</name>
    <dbReference type="NCBI Taxonomy" id="1051891"/>
    <lineage>
        <taxon>Eukaryota</taxon>
        <taxon>Fungi</taxon>
        <taxon>Dikarya</taxon>
        <taxon>Basidiomycota</taxon>
        <taxon>Agaricomycotina</taxon>
        <taxon>Agaricomycetes</taxon>
        <taxon>Cantharellales</taxon>
        <taxon>Tulasnellaceae</taxon>
        <taxon>Tulasnella</taxon>
    </lineage>
</organism>
<dbReference type="HOGENOM" id="CLU_1116444_0_0_1"/>
<evidence type="ECO:0000313" key="2">
    <source>
        <dbReference type="Proteomes" id="UP000054248"/>
    </source>
</evidence>
<name>A0A0C3QH17_9AGAM</name>
<reference evidence="2" key="2">
    <citation type="submission" date="2015-01" db="EMBL/GenBank/DDBJ databases">
        <title>Evolutionary Origins and Diversification of the Mycorrhizal Mutualists.</title>
        <authorList>
            <consortium name="DOE Joint Genome Institute"/>
            <consortium name="Mycorrhizal Genomics Consortium"/>
            <person name="Kohler A."/>
            <person name="Kuo A."/>
            <person name="Nagy L.G."/>
            <person name="Floudas D."/>
            <person name="Copeland A."/>
            <person name="Barry K.W."/>
            <person name="Cichocki N."/>
            <person name="Veneault-Fourrey C."/>
            <person name="LaButti K."/>
            <person name="Lindquist E.A."/>
            <person name="Lipzen A."/>
            <person name="Lundell T."/>
            <person name="Morin E."/>
            <person name="Murat C."/>
            <person name="Riley R."/>
            <person name="Ohm R."/>
            <person name="Sun H."/>
            <person name="Tunlid A."/>
            <person name="Henrissat B."/>
            <person name="Grigoriev I.V."/>
            <person name="Hibbett D.S."/>
            <person name="Martin F."/>
        </authorList>
    </citation>
    <scope>NUCLEOTIDE SEQUENCE [LARGE SCALE GENOMIC DNA]</scope>
    <source>
        <strain evidence="2">MUT 4182</strain>
    </source>
</reference>
<evidence type="ECO:0008006" key="3">
    <source>
        <dbReference type="Google" id="ProtNLM"/>
    </source>
</evidence>
<dbReference type="EMBL" id="KN822966">
    <property type="protein sequence ID" value="KIO31060.1"/>
    <property type="molecule type" value="Genomic_DNA"/>
</dbReference>
<gene>
    <name evidence="1" type="ORF">M407DRAFT_19936</name>
</gene>
<dbReference type="OrthoDB" id="3198154at2759"/>
<proteinExistence type="predicted"/>
<reference evidence="1 2" key="1">
    <citation type="submission" date="2014-04" db="EMBL/GenBank/DDBJ databases">
        <authorList>
            <consortium name="DOE Joint Genome Institute"/>
            <person name="Kuo A."/>
            <person name="Girlanda M."/>
            <person name="Perotto S."/>
            <person name="Kohler A."/>
            <person name="Nagy L.G."/>
            <person name="Floudas D."/>
            <person name="Copeland A."/>
            <person name="Barry K.W."/>
            <person name="Cichocki N."/>
            <person name="Veneault-Fourrey C."/>
            <person name="LaButti K."/>
            <person name="Lindquist E.A."/>
            <person name="Lipzen A."/>
            <person name="Lundell T."/>
            <person name="Morin E."/>
            <person name="Murat C."/>
            <person name="Sun H."/>
            <person name="Tunlid A."/>
            <person name="Henrissat B."/>
            <person name="Grigoriev I.V."/>
            <person name="Hibbett D.S."/>
            <person name="Martin F."/>
            <person name="Nordberg H.P."/>
            <person name="Cantor M.N."/>
            <person name="Hua S.X."/>
        </authorList>
    </citation>
    <scope>NUCLEOTIDE SEQUENCE [LARGE SCALE GENOMIC DNA]</scope>
    <source>
        <strain evidence="1 2">MUT 4182</strain>
    </source>
</reference>
<dbReference type="AlphaFoldDB" id="A0A0C3QH17"/>
<keyword evidence="2" id="KW-1185">Reference proteome</keyword>
<sequence>MSTPATPAAQDAVIFNGELNGITCEGFIRLVRTQAFYADKSWDYAWIAAYVSTRFDGPARRWYESLDDSVQLDWNALKNALLDEYAPGKGKSIRSACARSATSSLPVVRSRLPSPRPLLDQPYIIDGRIRVSYSSQAVSEFVSCINSIYVLSPNDRTALRVRVIYSDIRQSIATLNSRLQGIGLMSGKGLAWPASTAGKESFNHILEGWAFSNLDVKPLLFLKDPDNSLQTGYLSKLRLFLEPTHFYSI</sequence>
<protein>
    <recommendedName>
        <fullName evidence="3">Retrotransposon gag domain-containing protein</fullName>
    </recommendedName>
</protein>